<keyword evidence="2" id="KW-1185">Reference proteome</keyword>
<sequence length="118" mass="13230">MRQEVEDGQAADCYHSVEQMKQRRATMEFELITVFYLLTHPGGSEEHGVLAAWRCDLSGRPTQLGEKDTAALIHSEASVVAEVQFPPPRSFQSLQAGRSLKNTKNRHNVKDAFLCCLI</sequence>
<dbReference type="EMBL" id="JAHRIO010043508">
    <property type="protein sequence ID" value="MEQ2173007.1"/>
    <property type="molecule type" value="Genomic_DNA"/>
</dbReference>
<dbReference type="Proteomes" id="UP001476798">
    <property type="component" value="Unassembled WGS sequence"/>
</dbReference>
<proteinExistence type="predicted"/>
<comment type="caution">
    <text evidence="1">The sequence shown here is derived from an EMBL/GenBank/DDBJ whole genome shotgun (WGS) entry which is preliminary data.</text>
</comment>
<evidence type="ECO:0000313" key="2">
    <source>
        <dbReference type="Proteomes" id="UP001476798"/>
    </source>
</evidence>
<protein>
    <submittedName>
        <fullName evidence="1">Uncharacterized protein</fullName>
    </submittedName>
</protein>
<reference evidence="1 2" key="1">
    <citation type="submission" date="2021-06" db="EMBL/GenBank/DDBJ databases">
        <authorList>
            <person name="Palmer J.M."/>
        </authorList>
    </citation>
    <scope>NUCLEOTIDE SEQUENCE [LARGE SCALE GENOMIC DNA]</scope>
    <source>
        <strain evidence="1 2">GA_2019</strain>
        <tissue evidence="1">Muscle</tissue>
    </source>
</reference>
<accession>A0ABV0NS00</accession>
<name>A0ABV0NS00_9TELE</name>
<organism evidence="1 2">
    <name type="scientific">Goodea atripinnis</name>
    <dbReference type="NCBI Taxonomy" id="208336"/>
    <lineage>
        <taxon>Eukaryota</taxon>
        <taxon>Metazoa</taxon>
        <taxon>Chordata</taxon>
        <taxon>Craniata</taxon>
        <taxon>Vertebrata</taxon>
        <taxon>Euteleostomi</taxon>
        <taxon>Actinopterygii</taxon>
        <taxon>Neopterygii</taxon>
        <taxon>Teleostei</taxon>
        <taxon>Neoteleostei</taxon>
        <taxon>Acanthomorphata</taxon>
        <taxon>Ovalentaria</taxon>
        <taxon>Atherinomorphae</taxon>
        <taxon>Cyprinodontiformes</taxon>
        <taxon>Goodeidae</taxon>
        <taxon>Goodea</taxon>
    </lineage>
</organism>
<evidence type="ECO:0000313" key="1">
    <source>
        <dbReference type="EMBL" id="MEQ2173007.1"/>
    </source>
</evidence>
<gene>
    <name evidence="1" type="ORF">GOODEAATRI_027234</name>
</gene>